<dbReference type="GO" id="GO:0009279">
    <property type="term" value="C:cell outer membrane"/>
    <property type="evidence" value="ECO:0007669"/>
    <property type="project" value="UniProtKB-SubCell"/>
</dbReference>
<dbReference type="InterPro" id="IPR012910">
    <property type="entry name" value="Plug_dom"/>
</dbReference>
<evidence type="ECO:0000256" key="12">
    <source>
        <dbReference type="RuleBase" id="RU003357"/>
    </source>
</evidence>
<keyword evidence="4" id="KW-1134">Transmembrane beta strand</keyword>
<dbReference type="GO" id="GO:0044718">
    <property type="term" value="P:siderophore transmembrane transport"/>
    <property type="evidence" value="ECO:0007669"/>
    <property type="project" value="TreeGrafter"/>
</dbReference>
<evidence type="ECO:0000256" key="7">
    <source>
        <dbReference type="ARBA" id="ARBA00023004"/>
    </source>
</evidence>
<dbReference type="Pfam" id="PF07715">
    <property type="entry name" value="Plug"/>
    <property type="match status" value="1"/>
</dbReference>
<proteinExistence type="inferred from homology"/>
<dbReference type="RefSeq" id="WP_004337930.1">
    <property type="nucleotide sequence ID" value="NZ_AMXE01000032.1"/>
</dbReference>
<keyword evidence="6" id="KW-0812">Transmembrane</keyword>
<keyword evidence="5" id="KW-0410">Iron transport</keyword>
<evidence type="ECO:0000256" key="4">
    <source>
        <dbReference type="ARBA" id="ARBA00022452"/>
    </source>
</evidence>
<dbReference type="Pfam" id="PF00593">
    <property type="entry name" value="TonB_dep_Rec_b-barrel"/>
    <property type="match status" value="1"/>
</dbReference>
<accession>N6Z6W0</accession>
<name>N6Z6W0_THAL4</name>
<reference evidence="15 16" key="1">
    <citation type="submission" date="2012-09" db="EMBL/GenBank/DDBJ databases">
        <title>Draft Genome Sequences of 6 Strains from Genus Thauera.</title>
        <authorList>
            <person name="Liu B."/>
            <person name="Shapleigh J.P."/>
            <person name="Frostegard A.H."/>
        </authorList>
    </citation>
    <scope>NUCLEOTIDE SEQUENCE [LARGE SCALE GENOMIC DNA]</scope>
    <source>
        <strain evidence="16">47Lol / DSM 12138</strain>
    </source>
</reference>
<evidence type="ECO:0000313" key="16">
    <source>
        <dbReference type="Proteomes" id="UP000013232"/>
    </source>
</evidence>
<dbReference type="GO" id="GO:0015344">
    <property type="term" value="F:siderophore uptake transmembrane transporter activity"/>
    <property type="evidence" value="ECO:0007669"/>
    <property type="project" value="TreeGrafter"/>
</dbReference>
<dbReference type="Proteomes" id="UP000013232">
    <property type="component" value="Unassembled WGS sequence"/>
</dbReference>
<dbReference type="EMBL" id="AMXE01000032">
    <property type="protein sequence ID" value="ENO87884.1"/>
    <property type="molecule type" value="Genomic_DNA"/>
</dbReference>
<dbReference type="eggNOG" id="COG4774">
    <property type="taxonomic scope" value="Bacteria"/>
</dbReference>
<protein>
    <submittedName>
        <fullName evidence="15">Putative TonB-dependent receptor</fullName>
    </submittedName>
</protein>
<dbReference type="Gene3D" id="3.55.50.30">
    <property type="match status" value="1"/>
</dbReference>
<gene>
    <name evidence="15" type="ORF">C666_09955</name>
</gene>
<dbReference type="eggNOG" id="COG1629">
    <property type="taxonomic scope" value="Bacteria"/>
</dbReference>
<keyword evidence="16" id="KW-1185">Reference proteome</keyword>
<dbReference type="InterPro" id="IPR000531">
    <property type="entry name" value="Beta-barrel_TonB"/>
</dbReference>
<dbReference type="PANTHER" id="PTHR30069">
    <property type="entry name" value="TONB-DEPENDENT OUTER MEMBRANE RECEPTOR"/>
    <property type="match status" value="1"/>
</dbReference>
<dbReference type="eggNOG" id="COG4771">
    <property type="taxonomic scope" value="Bacteria"/>
</dbReference>
<comment type="subcellular location">
    <subcellularLocation>
        <location evidence="1">Cell outer membrane</location>
        <topology evidence="1">Multi-pass membrane protein</topology>
    </subcellularLocation>
</comment>
<dbReference type="Gene3D" id="2.170.130.10">
    <property type="entry name" value="TonB-dependent receptor, plug domain"/>
    <property type="match status" value="1"/>
</dbReference>
<dbReference type="SUPFAM" id="SSF56935">
    <property type="entry name" value="Porins"/>
    <property type="match status" value="1"/>
</dbReference>
<keyword evidence="11" id="KW-0998">Cell outer membrane</keyword>
<evidence type="ECO:0000256" key="10">
    <source>
        <dbReference type="ARBA" id="ARBA00023170"/>
    </source>
</evidence>
<dbReference type="InterPro" id="IPR036942">
    <property type="entry name" value="Beta-barrel_TonB_sf"/>
</dbReference>
<keyword evidence="13" id="KW-0732">Signal</keyword>
<evidence type="ECO:0000256" key="5">
    <source>
        <dbReference type="ARBA" id="ARBA00022496"/>
    </source>
</evidence>
<evidence type="ECO:0000256" key="9">
    <source>
        <dbReference type="ARBA" id="ARBA00023136"/>
    </source>
</evidence>
<sequence>MSVPPRVPPFPLRPAALALLLTLSGAIPAAALAQSTAASSHSYDLPAAPLAATLNRISREAGLALTVDTGLVASRQAAPVRGQLSPEQALRAALQGSGLELVKIDTNTYTLRSALPELSGEDRASRNATELKSVLVTGRRTPDEIGREDVFERNVSNLYVDRDYLERFQVNAAGDVLKGLNGVYNMNTRTAGGAITPNIRGITGKGRIPVSIDGTEQTVDVWMNNYGVGDRNYIDSALFRSIAVDKGPDIAAGHKTGVGGSVVIRTIDAEDIVPEGERWGLQIKTDLSNNAAKPQHDLSKFLGWDDYRTLPGGATADGAGGGVDWMTGDRSPFSLITDEAFVPRNKDDRGKFDFGDDRSLMIAGAFRTELSDGMLAYSYRKKGNYFAGKRDAGGYLDNPVYDEDYYCGRGTDCIGSDSFIPNMAKMYKSGDEVFNSNTRTETVLAKNSWYLGDNQKISVEFMRNDILFGEINPFQTQFQLNFSELNPNLMGKVPPMQVQTINSNIRSDTYKLGYEWKSGANPLIDLKANLWRVKTTSERHQSGGMSLGVHQPDVWYDAWYWCNVRKQLPDYMDAWGSCDMVGLVYGFDENTTREEMIAGNPNDDGRYRVISGAEQRTSVTRDGFDIANLFRLNDRFRVNVRADFQREKLDEQNRIVNGQDLFNFLGTITSLANMAGPRGGRREEWGVNTSFDWQVTSKLNLQAGVRYHEFWAYDDALARERRNGNGRYGLGSGHDQYTAGIVVPYYEIMDGAMTEEYKAVMRAQAEWNAEGGIGGEAQQAVDALYLAFKEKYGVNPIFDEEIVSLGNAADGKKYKDGNFTPVDDAAYYRLVKDVIAPYRNGKLDVSAVTERIRPEMFDEQVENPQGQNGSYYKYLIGDVVSGTRALGDNPYDYNEIKQEIVGAGQAMFEGTNASEQGRVRQIPQDISEEEKWREPQKIKGRAWSPMLALTYAATDNSRIFLRYAQMTRFPSIYESTASEPVSVLSRITTPGIDLKPERSHNWEAGYAFNFAPYWRPLLLGDVRLTYYHNTIKDVIDTSSEKRIIQYDKRINKGVELLARVDTGRYFASLGGTYRLKQVTCDRSTAVSFDLYLRRAPECIDGGFGATRGYQSLQPKYSMNLDVGTRLLNDDLELGLRAVYHSEVETGQYDKLVEQGFWRMFETTGKPYHWRSSLVIDAYGRYRLARDVALHFGVTNLTDLYYLDPMSNVPTPGPGRTVSMGVQFNF</sequence>
<evidence type="ECO:0000313" key="15">
    <source>
        <dbReference type="EMBL" id="ENO87884.1"/>
    </source>
</evidence>
<keyword evidence="3" id="KW-0813">Transport</keyword>
<keyword evidence="5" id="KW-0406">Ion transport</keyword>
<keyword evidence="9 12" id="KW-0472">Membrane</keyword>
<dbReference type="InterPro" id="IPR011662">
    <property type="entry name" value="Secretin/TonB_short_N"/>
</dbReference>
<evidence type="ECO:0000256" key="11">
    <source>
        <dbReference type="ARBA" id="ARBA00023237"/>
    </source>
</evidence>
<comment type="caution">
    <text evidence="15">The sequence shown here is derived from an EMBL/GenBank/DDBJ whole genome shotgun (WGS) entry which is preliminary data.</text>
</comment>
<feature type="chain" id="PRO_5004128986" evidence="13">
    <location>
        <begin position="34"/>
        <end position="1225"/>
    </location>
</feature>
<evidence type="ECO:0000256" key="6">
    <source>
        <dbReference type="ARBA" id="ARBA00022692"/>
    </source>
</evidence>
<dbReference type="InterPro" id="IPR037066">
    <property type="entry name" value="Plug_dom_sf"/>
</dbReference>
<dbReference type="STRING" id="1123367.GCA_000621305_03671"/>
<dbReference type="InterPro" id="IPR039426">
    <property type="entry name" value="TonB-dep_rcpt-like"/>
</dbReference>
<comment type="similarity">
    <text evidence="2 12">Belongs to the TonB-dependent receptor family.</text>
</comment>
<feature type="signal peptide" evidence="13">
    <location>
        <begin position="1"/>
        <end position="33"/>
    </location>
</feature>
<dbReference type="SMART" id="SM00965">
    <property type="entry name" value="STN"/>
    <property type="match status" value="1"/>
</dbReference>
<evidence type="ECO:0000256" key="3">
    <source>
        <dbReference type="ARBA" id="ARBA00022448"/>
    </source>
</evidence>
<dbReference type="Gene3D" id="2.40.170.20">
    <property type="entry name" value="TonB-dependent receptor, beta-barrel domain"/>
    <property type="match status" value="2"/>
</dbReference>
<evidence type="ECO:0000256" key="13">
    <source>
        <dbReference type="SAM" id="SignalP"/>
    </source>
</evidence>
<dbReference type="OrthoDB" id="6046653at2"/>
<keyword evidence="7" id="KW-0408">Iron</keyword>
<evidence type="ECO:0000259" key="14">
    <source>
        <dbReference type="SMART" id="SM00965"/>
    </source>
</evidence>
<keyword evidence="10 15" id="KW-0675">Receptor</keyword>
<evidence type="ECO:0000256" key="8">
    <source>
        <dbReference type="ARBA" id="ARBA00023077"/>
    </source>
</evidence>
<organism evidence="15 16">
    <name type="scientific">Thauera linaloolentis (strain DSM 12138 / JCM 21573 / CCUG 41526 / CIP 105981 / IAM 15112 / NBRC 102519 / 47Lol)</name>
    <dbReference type="NCBI Taxonomy" id="1123367"/>
    <lineage>
        <taxon>Bacteria</taxon>
        <taxon>Pseudomonadati</taxon>
        <taxon>Pseudomonadota</taxon>
        <taxon>Betaproteobacteria</taxon>
        <taxon>Rhodocyclales</taxon>
        <taxon>Zoogloeaceae</taxon>
        <taxon>Thauera</taxon>
    </lineage>
</organism>
<evidence type="ECO:0000256" key="1">
    <source>
        <dbReference type="ARBA" id="ARBA00004571"/>
    </source>
</evidence>
<feature type="domain" description="Secretin/TonB short N-terminal" evidence="14">
    <location>
        <begin position="63"/>
        <end position="114"/>
    </location>
</feature>
<dbReference type="PANTHER" id="PTHR30069:SF41">
    <property type="entry name" value="HEME_HEMOPEXIN UTILIZATION PROTEIN C"/>
    <property type="match status" value="1"/>
</dbReference>
<evidence type="ECO:0000256" key="2">
    <source>
        <dbReference type="ARBA" id="ARBA00009810"/>
    </source>
</evidence>
<keyword evidence="8 12" id="KW-0798">TonB box</keyword>
<dbReference type="AlphaFoldDB" id="N6Z6W0"/>